<keyword evidence="2" id="KW-0472">Membrane</keyword>
<evidence type="ECO:0000313" key="4">
    <source>
        <dbReference type="EMBL" id="MEA5523079.1"/>
    </source>
</evidence>
<feature type="compositionally biased region" description="Polar residues" evidence="1">
    <location>
        <begin position="122"/>
        <end position="140"/>
    </location>
</feature>
<dbReference type="EMBL" id="JAYGHT010000200">
    <property type="protein sequence ID" value="MEA5523079.1"/>
    <property type="molecule type" value="Genomic_DNA"/>
</dbReference>
<dbReference type="RefSeq" id="WP_323224143.1">
    <property type="nucleotide sequence ID" value="NZ_JAYGHT010000200.1"/>
</dbReference>
<keyword evidence="2" id="KW-1133">Transmembrane helix</keyword>
<gene>
    <name evidence="4" type="ORF">VB854_29530</name>
</gene>
<evidence type="ECO:0000256" key="3">
    <source>
        <dbReference type="SAM" id="SignalP"/>
    </source>
</evidence>
<protein>
    <submittedName>
        <fullName evidence="4">Uncharacterized protein</fullName>
    </submittedName>
</protein>
<name>A0ABU5U7D1_9CYAN</name>
<organism evidence="4 5">
    <name type="scientific">Limnoraphis robusta CCNP1315</name>
    <dbReference type="NCBI Taxonomy" id="3110306"/>
    <lineage>
        <taxon>Bacteria</taxon>
        <taxon>Bacillati</taxon>
        <taxon>Cyanobacteriota</taxon>
        <taxon>Cyanophyceae</taxon>
        <taxon>Oscillatoriophycideae</taxon>
        <taxon>Oscillatoriales</taxon>
        <taxon>Sirenicapillariaceae</taxon>
        <taxon>Limnoraphis</taxon>
    </lineage>
</organism>
<sequence length="174" mass="19348">MMNKNQIWAVVISIAAISSGIFPSPAKADGFPGGKIPRQPPSHQPSCGEVVEDCKSPKPRSLYDEIYSKHKPYCGYLRRHRLRSRHWSEDHQPVATLEDSSSDETAYEWESETQEDLMASTGDYSGLSTSQPTSSRNQYYQSSAMGGENALVLFIAIGLWFGLPSLFSPKDSKK</sequence>
<feature type="region of interest" description="Disordered" evidence="1">
    <location>
        <begin position="28"/>
        <end position="53"/>
    </location>
</feature>
<keyword evidence="3" id="KW-0732">Signal</keyword>
<proteinExistence type="predicted"/>
<feature type="region of interest" description="Disordered" evidence="1">
    <location>
        <begin position="88"/>
        <end position="140"/>
    </location>
</feature>
<feature type="chain" id="PRO_5046236935" evidence="3">
    <location>
        <begin position="29"/>
        <end position="174"/>
    </location>
</feature>
<feature type="signal peptide" evidence="3">
    <location>
        <begin position="1"/>
        <end position="28"/>
    </location>
</feature>
<feature type="transmembrane region" description="Helical" evidence="2">
    <location>
        <begin position="150"/>
        <end position="167"/>
    </location>
</feature>
<keyword evidence="2" id="KW-0812">Transmembrane</keyword>
<evidence type="ECO:0000256" key="2">
    <source>
        <dbReference type="SAM" id="Phobius"/>
    </source>
</evidence>
<dbReference type="Proteomes" id="UP001301728">
    <property type="component" value="Unassembled WGS sequence"/>
</dbReference>
<keyword evidence="5" id="KW-1185">Reference proteome</keyword>
<reference evidence="4 5" key="1">
    <citation type="submission" date="2023-12" db="EMBL/GenBank/DDBJ databases">
        <title>Baltic Sea Cyanobacteria.</title>
        <authorList>
            <person name="Delbaje E."/>
            <person name="Fewer D.P."/>
            <person name="Shishido T.K."/>
        </authorList>
    </citation>
    <scope>NUCLEOTIDE SEQUENCE [LARGE SCALE GENOMIC DNA]</scope>
    <source>
        <strain evidence="4 5">CCNP 1315</strain>
    </source>
</reference>
<evidence type="ECO:0000256" key="1">
    <source>
        <dbReference type="SAM" id="MobiDB-lite"/>
    </source>
</evidence>
<evidence type="ECO:0000313" key="5">
    <source>
        <dbReference type="Proteomes" id="UP001301728"/>
    </source>
</evidence>
<feature type="compositionally biased region" description="Acidic residues" evidence="1">
    <location>
        <begin position="100"/>
        <end position="115"/>
    </location>
</feature>
<accession>A0ABU5U7D1</accession>
<comment type="caution">
    <text evidence="4">The sequence shown here is derived from an EMBL/GenBank/DDBJ whole genome shotgun (WGS) entry which is preliminary data.</text>
</comment>